<gene>
    <name evidence="6" type="ORF">JCM21142_93758</name>
</gene>
<dbReference type="PANTHER" id="PTHR43498:SF1">
    <property type="entry name" value="COB--COM HETERODISULFIDE REDUCTASE IRON-SULFUR SUBUNIT A"/>
    <property type="match status" value="1"/>
</dbReference>
<comment type="caution">
    <text evidence="6">The sequence shown here is derived from an EMBL/GenBank/DDBJ whole genome shotgun (WGS) entry which is preliminary data.</text>
</comment>
<dbReference type="Proteomes" id="UP000019402">
    <property type="component" value="Unassembled WGS sequence"/>
</dbReference>
<keyword evidence="5" id="KW-0411">Iron-sulfur</keyword>
<dbReference type="PANTHER" id="PTHR43498">
    <property type="entry name" value="FERREDOXIN:COB-COM HETERODISULFIDE REDUCTASE SUBUNIT A"/>
    <property type="match status" value="1"/>
</dbReference>
<sequence>MIVEKYTTEKRNNKQVQILADFVVVGGGLSGVCAAITAARKGTKTVLVQDRPVLGGNASSEIRLWALGATSHMGNNNRWSREGGVIDEIMVENLYRNKEGNPVIFDTVLLEKVKNEENITLLLNTAVSSIEKADSRKIKSVYAFNSQNSIDYTISAPLFCDASGDGIVAFQAGASFRIGAESKDEFNESFAPDEAYGQLLGHSMFFYTKELDHPVKYVAPSYALKDISQIPRHKIIRKDMTGCNFWWFEYGGRLDTIHETEEIKWELSKVIFGVWDYIKNSGKFEDVENLTLEWVGNVPGKRESRRFEGLYMMKQQDVIKQHCFDDAVAFGGWALDLHPADGIYSTHSGCTQWHAKGVYDIPYRCFVSKDIDNLFLAGRIISASHVAFGSTRVMVTCGFGAQAVGMAASICTEEKMLPAHILENGNIKKLQNETESGRTKYFKYAHRLILQFNQPRPCISYFKPSIIRNTCQCGMAQTRCISSSVATSKC</sequence>
<keyword evidence="4" id="KW-0408">Iron</keyword>
<dbReference type="RefSeq" id="WP_200871426.1">
    <property type="nucleotide sequence ID" value="NZ_BAMD01000065.1"/>
</dbReference>
<evidence type="ECO:0000256" key="2">
    <source>
        <dbReference type="ARBA" id="ARBA00022723"/>
    </source>
</evidence>
<proteinExistence type="predicted"/>
<dbReference type="GO" id="GO:0016491">
    <property type="term" value="F:oxidoreductase activity"/>
    <property type="evidence" value="ECO:0007669"/>
    <property type="project" value="UniProtKB-KW"/>
</dbReference>
<keyword evidence="7" id="KW-1185">Reference proteome</keyword>
<evidence type="ECO:0000256" key="1">
    <source>
        <dbReference type="ARBA" id="ARBA00022485"/>
    </source>
</evidence>
<dbReference type="GO" id="GO:0046872">
    <property type="term" value="F:metal ion binding"/>
    <property type="evidence" value="ECO:0007669"/>
    <property type="project" value="UniProtKB-KW"/>
</dbReference>
<dbReference type="GO" id="GO:0051539">
    <property type="term" value="F:4 iron, 4 sulfur cluster binding"/>
    <property type="evidence" value="ECO:0007669"/>
    <property type="project" value="UniProtKB-KW"/>
</dbReference>
<dbReference type="Pfam" id="PF12831">
    <property type="entry name" value="FAD_oxidored"/>
    <property type="match status" value="1"/>
</dbReference>
<dbReference type="EMBL" id="BAMD01000065">
    <property type="protein sequence ID" value="GAF05035.1"/>
    <property type="molecule type" value="Genomic_DNA"/>
</dbReference>
<dbReference type="AlphaFoldDB" id="W7Y2G9"/>
<dbReference type="InterPro" id="IPR036188">
    <property type="entry name" value="FAD/NAD-bd_sf"/>
</dbReference>
<accession>W7Y2G9</accession>
<keyword evidence="3" id="KW-0560">Oxidoreductase</keyword>
<evidence type="ECO:0000256" key="3">
    <source>
        <dbReference type="ARBA" id="ARBA00023002"/>
    </source>
</evidence>
<evidence type="ECO:0000313" key="6">
    <source>
        <dbReference type="EMBL" id="GAF05035.1"/>
    </source>
</evidence>
<reference evidence="6 7" key="1">
    <citation type="journal article" date="2014" name="Genome Announc.">
        <title>Draft Genome Sequence of Cytophaga fermentans JCM 21142T, a Facultative Anaerobe Isolated from Marine Mud.</title>
        <authorList>
            <person name="Starns D."/>
            <person name="Oshima K."/>
            <person name="Suda W."/>
            <person name="Iino T."/>
            <person name="Yuki M."/>
            <person name="Inoue J."/>
            <person name="Kitamura K."/>
            <person name="Iida T."/>
            <person name="Darby A."/>
            <person name="Hattori M."/>
            <person name="Ohkuma M."/>
        </authorList>
    </citation>
    <scope>NUCLEOTIDE SEQUENCE [LARGE SCALE GENOMIC DNA]</scope>
    <source>
        <strain evidence="6 7">JCM 21142</strain>
    </source>
</reference>
<evidence type="ECO:0000256" key="4">
    <source>
        <dbReference type="ARBA" id="ARBA00023004"/>
    </source>
</evidence>
<protein>
    <submittedName>
        <fullName evidence="6">Alkyl hydroperoxide reductase subunit F</fullName>
    </submittedName>
</protein>
<dbReference type="STRING" id="869213.GCA_000517085_01686"/>
<evidence type="ECO:0000313" key="7">
    <source>
        <dbReference type="Proteomes" id="UP000019402"/>
    </source>
</evidence>
<keyword evidence="1" id="KW-0004">4Fe-4S</keyword>
<dbReference type="SUPFAM" id="SSF51905">
    <property type="entry name" value="FAD/NAD(P)-binding domain"/>
    <property type="match status" value="1"/>
</dbReference>
<organism evidence="6 7">
    <name type="scientific">Saccharicrinis fermentans DSM 9555 = JCM 21142</name>
    <dbReference type="NCBI Taxonomy" id="869213"/>
    <lineage>
        <taxon>Bacteria</taxon>
        <taxon>Pseudomonadati</taxon>
        <taxon>Bacteroidota</taxon>
        <taxon>Bacteroidia</taxon>
        <taxon>Marinilabiliales</taxon>
        <taxon>Marinilabiliaceae</taxon>
        <taxon>Saccharicrinis</taxon>
    </lineage>
</organism>
<keyword evidence="2" id="KW-0479">Metal-binding</keyword>
<name>W7Y2G9_9BACT</name>
<evidence type="ECO:0000256" key="5">
    <source>
        <dbReference type="ARBA" id="ARBA00023014"/>
    </source>
</evidence>
<dbReference type="InterPro" id="IPR039650">
    <property type="entry name" value="HdrA-like"/>
</dbReference>
<dbReference type="eggNOG" id="COG0644">
    <property type="taxonomic scope" value="Bacteria"/>
</dbReference>
<dbReference type="Gene3D" id="3.50.50.60">
    <property type="entry name" value="FAD/NAD(P)-binding domain"/>
    <property type="match status" value="1"/>
</dbReference>